<reference evidence="1" key="1">
    <citation type="submission" date="2015-12" db="EMBL/GenBank/DDBJ databases">
        <title>Gene expression during late stages of embryo sac development: a critical building block for successful pollen-pistil interactions.</title>
        <authorList>
            <person name="Liu Y."/>
            <person name="Joly V."/>
            <person name="Sabar M."/>
            <person name="Matton D.P."/>
        </authorList>
    </citation>
    <scope>NUCLEOTIDE SEQUENCE</scope>
</reference>
<accession>A0A0V0H050</accession>
<organism evidence="1">
    <name type="scientific">Solanum chacoense</name>
    <name type="common">Chaco potato</name>
    <dbReference type="NCBI Taxonomy" id="4108"/>
    <lineage>
        <taxon>Eukaryota</taxon>
        <taxon>Viridiplantae</taxon>
        <taxon>Streptophyta</taxon>
        <taxon>Embryophyta</taxon>
        <taxon>Tracheophyta</taxon>
        <taxon>Spermatophyta</taxon>
        <taxon>Magnoliopsida</taxon>
        <taxon>eudicotyledons</taxon>
        <taxon>Gunneridae</taxon>
        <taxon>Pentapetalae</taxon>
        <taxon>asterids</taxon>
        <taxon>lamiids</taxon>
        <taxon>Solanales</taxon>
        <taxon>Solanaceae</taxon>
        <taxon>Solanoideae</taxon>
        <taxon>Solaneae</taxon>
        <taxon>Solanum</taxon>
    </lineage>
</organism>
<sequence length="97" mass="11619">MIKYYKFKRFRKHIFHTNVNDLFLFYTITCVCPSPKAPPWLSPPISIKWFDNIELVKVILWANWITNCSLTTYSNTTCYATRLRLPQKQFSNMVNHI</sequence>
<dbReference type="AlphaFoldDB" id="A0A0V0H050"/>
<protein>
    <submittedName>
        <fullName evidence="1">Putative ovule protein</fullName>
    </submittedName>
</protein>
<evidence type="ECO:0000313" key="1">
    <source>
        <dbReference type="EMBL" id="JAP13732.1"/>
    </source>
</evidence>
<dbReference type="EMBL" id="GEDG01027604">
    <property type="protein sequence ID" value="JAP13732.1"/>
    <property type="molecule type" value="Transcribed_RNA"/>
</dbReference>
<name>A0A0V0H050_SOLCH</name>
<proteinExistence type="predicted"/>